<dbReference type="InterPro" id="IPR036291">
    <property type="entry name" value="NAD(P)-bd_dom_sf"/>
</dbReference>
<keyword evidence="2 5" id="KW-0560">Oxidoreductase</keyword>
<dbReference type="Gene3D" id="3.40.50.720">
    <property type="entry name" value="NAD(P)-binding Rossmann-like Domain"/>
    <property type="match status" value="1"/>
</dbReference>
<dbReference type="PANTHER" id="PTHR42840:SF3">
    <property type="entry name" value="BINDING ROSSMANN FOLD OXIDOREDUCTASE, PUTATIVE (AFU_ORTHOLOGUE AFUA_2G10240)-RELATED"/>
    <property type="match status" value="1"/>
</dbReference>
<dbReference type="Proteomes" id="UP000594468">
    <property type="component" value="Chromosome"/>
</dbReference>
<feature type="domain" description="Gfo/Idh/MocA-like oxidoreductase N-terminal" evidence="3">
    <location>
        <begin position="6"/>
        <end position="125"/>
    </location>
</feature>
<dbReference type="GO" id="GO:0000166">
    <property type="term" value="F:nucleotide binding"/>
    <property type="evidence" value="ECO:0007669"/>
    <property type="project" value="InterPro"/>
</dbReference>
<reference evidence="5 6" key="1">
    <citation type="submission" date="2020-02" db="EMBL/GenBank/DDBJ databases">
        <authorList>
            <person name="Zheng R.K."/>
            <person name="Sun C.M."/>
        </authorList>
    </citation>
    <scope>NUCLEOTIDE SEQUENCE [LARGE SCALE GENOMIC DNA]</scope>
    <source>
        <strain evidence="6">rifampicinis</strain>
    </source>
</reference>
<dbReference type="RefSeq" id="WP_195169443.1">
    <property type="nucleotide sequence ID" value="NZ_CP062983.1"/>
</dbReference>
<dbReference type="SUPFAM" id="SSF51735">
    <property type="entry name" value="NAD(P)-binding Rossmann-fold domains"/>
    <property type="match status" value="1"/>
</dbReference>
<gene>
    <name evidence="5" type="primary">iolG</name>
    <name evidence="5" type="ORF">G4Y79_16925</name>
</gene>
<dbReference type="Pfam" id="PF22725">
    <property type="entry name" value="GFO_IDH_MocA_C3"/>
    <property type="match status" value="1"/>
</dbReference>
<dbReference type="AlphaFoldDB" id="A0A7S8E6Q2"/>
<dbReference type="KEGG" id="pmet:G4Y79_16925"/>
<feature type="domain" description="GFO/IDH/MocA-like oxidoreductase" evidence="4">
    <location>
        <begin position="135"/>
        <end position="252"/>
    </location>
</feature>
<comment type="similarity">
    <text evidence="1">Belongs to the Gfo/Idh/MocA family.</text>
</comment>
<dbReference type="InterPro" id="IPR055170">
    <property type="entry name" value="GFO_IDH_MocA-like_dom"/>
</dbReference>
<dbReference type="InterPro" id="IPR000683">
    <property type="entry name" value="Gfo/Idh/MocA-like_OxRdtase_N"/>
</dbReference>
<proteinExistence type="inferred from homology"/>
<dbReference type="FunFam" id="3.30.360.10:FF:000023">
    <property type="entry name" value="Inositol 2-dehydrogenase"/>
    <property type="match status" value="1"/>
</dbReference>
<dbReference type="GO" id="GO:0050112">
    <property type="term" value="F:inositol 2-dehydrogenase (NAD+) activity"/>
    <property type="evidence" value="ECO:0007669"/>
    <property type="project" value="UniProtKB-EC"/>
</dbReference>
<evidence type="ECO:0000256" key="2">
    <source>
        <dbReference type="ARBA" id="ARBA00023002"/>
    </source>
</evidence>
<evidence type="ECO:0000313" key="6">
    <source>
        <dbReference type="Proteomes" id="UP000594468"/>
    </source>
</evidence>
<name>A0A7S8E6Q2_9CHLR</name>
<dbReference type="EC" id="1.1.1.18" evidence="5"/>
<dbReference type="Gene3D" id="3.30.360.10">
    <property type="entry name" value="Dihydrodipicolinate Reductase, domain 2"/>
    <property type="match status" value="1"/>
</dbReference>
<accession>A0A7S8E6Q2</accession>
<dbReference type="PANTHER" id="PTHR42840">
    <property type="entry name" value="NAD(P)-BINDING ROSSMANN-FOLD SUPERFAMILY PROTEIN-RELATED"/>
    <property type="match status" value="1"/>
</dbReference>
<dbReference type="NCBIfam" id="TIGR04380">
    <property type="entry name" value="myo_inos_iolG"/>
    <property type="match status" value="1"/>
</dbReference>
<sequence length="338" mass="36218">MTDKLRLGLVGTGRIGRLHVATLKQRVPQAELISVTDVNMQSAQECAEQYGIKQVAASLDDILADDTIDAVVICSSTDTHAPFITQAAKAGKHIFCEKPIAANLAAIDAALAAVEEADVKLMIGFNRRFDSNAARIKSAIDAGEIGIPHLMHIISRDPAPPPIEYIKVSGGIFFDMMIHDFDMARFLLGDVEEVYAAGGVMVDPAIGEAGDIDTACVTLKFKNGAIGTIDNSRQAVYGYDQRIEVFGSKGAAKAENVYPNAVTISTDQTVQQDKPLHFFIERYVASYQTELAAFVDSVLQGTPSPVSGQDGHAPVVLAMAALRSLKENRPISLSEMAV</sequence>
<evidence type="ECO:0000313" key="5">
    <source>
        <dbReference type="EMBL" id="QPC81370.1"/>
    </source>
</evidence>
<organism evidence="5 6">
    <name type="scientific">Phototrophicus methaneseepsis</name>
    <dbReference type="NCBI Taxonomy" id="2710758"/>
    <lineage>
        <taxon>Bacteria</taxon>
        <taxon>Bacillati</taxon>
        <taxon>Chloroflexota</taxon>
        <taxon>Candidatus Thermofontia</taxon>
        <taxon>Phototrophicales</taxon>
        <taxon>Phototrophicaceae</taxon>
        <taxon>Phototrophicus</taxon>
    </lineage>
</organism>
<dbReference type="EMBL" id="CP062983">
    <property type="protein sequence ID" value="QPC81370.1"/>
    <property type="molecule type" value="Genomic_DNA"/>
</dbReference>
<dbReference type="SUPFAM" id="SSF55347">
    <property type="entry name" value="Glyceraldehyde-3-phosphate dehydrogenase-like, C-terminal domain"/>
    <property type="match status" value="1"/>
</dbReference>
<evidence type="ECO:0000256" key="1">
    <source>
        <dbReference type="ARBA" id="ARBA00010928"/>
    </source>
</evidence>
<keyword evidence="6" id="KW-1185">Reference proteome</keyword>
<protein>
    <submittedName>
        <fullName evidence="5">Inositol 2-dehydrogenase</fullName>
        <ecNumber evidence="5">1.1.1.18</ecNumber>
    </submittedName>
</protein>
<evidence type="ECO:0000259" key="4">
    <source>
        <dbReference type="Pfam" id="PF22725"/>
    </source>
</evidence>
<dbReference type="InterPro" id="IPR030827">
    <property type="entry name" value="Myo_inos_IolG"/>
</dbReference>
<dbReference type="Pfam" id="PF01408">
    <property type="entry name" value="GFO_IDH_MocA"/>
    <property type="match status" value="1"/>
</dbReference>
<evidence type="ECO:0000259" key="3">
    <source>
        <dbReference type="Pfam" id="PF01408"/>
    </source>
</evidence>